<reference evidence="5" key="1">
    <citation type="submission" date="2020-05" db="EMBL/GenBank/DDBJ databases">
        <title>Identification of trans-AT polyketide cluster in two marine bacteria, producers of a novel glutaramide-containing polyketide sesbanimide D and analogs.</title>
        <authorList>
            <person name="Kacar D."/>
            <person name="Rodriguez P."/>
            <person name="Canedo L."/>
            <person name="Gonzalez E."/>
            <person name="Galan B."/>
            <person name="De La Calle F."/>
            <person name="Garcia J.L."/>
        </authorList>
    </citation>
    <scope>NUCLEOTIDE SEQUENCE</scope>
    <source>
        <strain evidence="5">PHM038</strain>
    </source>
</reference>
<dbReference type="GO" id="GO:0016787">
    <property type="term" value="F:hydrolase activity"/>
    <property type="evidence" value="ECO:0007669"/>
    <property type="project" value="UniProtKB-KW"/>
</dbReference>
<evidence type="ECO:0000313" key="5">
    <source>
        <dbReference type="EMBL" id="MBD1547633.1"/>
    </source>
</evidence>
<dbReference type="PANTHER" id="PTHR43736">
    <property type="entry name" value="ADP-RIBOSE PYROPHOSPHATASE"/>
    <property type="match status" value="1"/>
</dbReference>
<dbReference type="Pfam" id="PF00293">
    <property type="entry name" value="NUDIX"/>
    <property type="match status" value="1"/>
</dbReference>
<dbReference type="InterPro" id="IPR020084">
    <property type="entry name" value="NUDIX_hydrolase_CS"/>
</dbReference>
<accession>A0A926P240</accession>
<evidence type="ECO:0000256" key="1">
    <source>
        <dbReference type="ARBA" id="ARBA00001946"/>
    </source>
</evidence>
<dbReference type="EMBL" id="JABFCZ010000016">
    <property type="protein sequence ID" value="MBD1547633.1"/>
    <property type="molecule type" value="Genomic_DNA"/>
</dbReference>
<comment type="similarity">
    <text evidence="3">Belongs to the Nudix hydrolase family.</text>
</comment>
<dbReference type="PROSITE" id="PS00893">
    <property type="entry name" value="NUDIX_BOX"/>
    <property type="match status" value="1"/>
</dbReference>
<dbReference type="Gene3D" id="3.90.79.10">
    <property type="entry name" value="Nucleoside Triphosphate Pyrophosphohydrolase"/>
    <property type="match status" value="1"/>
</dbReference>
<protein>
    <submittedName>
        <fullName evidence="5">NUDIX hydrolase</fullName>
    </submittedName>
</protein>
<keyword evidence="2 3" id="KW-0378">Hydrolase</keyword>
<dbReference type="CDD" id="cd04673">
    <property type="entry name" value="NUDIX_ADPRase"/>
    <property type="match status" value="1"/>
</dbReference>
<dbReference type="PROSITE" id="PS51462">
    <property type="entry name" value="NUDIX"/>
    <property type="match status" value="1"/>
</dbReference>
<dbReference type="SUPFAM" id="SSF55811">
    <property type="entry name" value="Nudix"/>
    <property type="match status" value="1"/>
</dbReference>
<sequence>MSVSRHYPPVPLLGVSVVCHRNDDVLLIKRSKPPYQGCWSLPGGLVDLGEPLKVAAERELLEETGIRADLGAPVDTFDSIHKDGDGRVSSHFVLVVFSGPYVSGTVGAGDDAADAGWIPLSGLDDLDTTPGTPLRIRRILGLE</sequence>
<name>A0A926P240_9HYPH</name>
<evidence type="ECO:0000256" key="2">
    <source>
        <dbReference type="ARBA" id="ARBA00022801"/>
    </source>
</evidence>
<organism evidence="5 6">
    <name type="scientific">Roseibium aggregatum</name>
    <dbReference type="NCBI Taxonomy" id="187304"/>
    <lineage>
        <taxon>Bacteria</taxon>
        <taxon>Pseudomonadati</taxon>
        <taxon>Pseudomonadota</taxon>
        <taxon>Alphaproteobacteria</taxon>
        <taxon>Hyphomicrobiales</taxon>
        <taxon>Stappiaceae</taxon>
        <taxon>Roseibium</taxon>
    </lineage>
</organism>
<dbReference type="InterPro" id="IPR015797">
    <property type="entry name" value="NUDIX_hydrolase-like_dom_sf"/>
</dbReference>
<evidence type="ECO:0000259" key="4">
    <source>
        <dbReference type="PROSITE" id="PS51462"/>
    </source>
</evidence>
<dbReference type="InterPro" id="IPR020476">
    <property type="entry name" value="Nudix_hydrolase"/>
</dbReference>
<dbReference type="Proteomes" id="UP000598467">
    <property type="component" value="Unassembled WGS sequence"/>
</dbReference>
<comment type="cofactor">
    <cofactor evidence="1">
        <name>Mg(2+)</name>
        <dbReference type="ChEBI" id="CHEBI:18420"/>
    </cofactor>
</comment>
<evidence type="ECO:0000313" key="6">
    <source>
        <dbReference type="Proteomes" id="UP000598467"/>
    </source>
</evidence>
<dbReference type="RefSeq" id="WP_190292386.1">
    <property type="nucleotide sequence ID" value="NZ_JABFCZ010000016.1"/>
</dbReference>
<comment type="caution">
    <text evidence="5">The sequence shown here is derived from an EMBL/GenBank/DDBJ whole genome shotgun (WGS) entry which is preliminary data.</text>
</comment>
<dbReference type="PRINTS" id="PR00502">
    <property type="entry name" value="NUDIXFAMILY"/>
</dbReference>
<proteinExistence type="inferred from homology"/>
<dbReference type="InterPro" id="IPR000086">
    <property type="entry name" value="NUDIX_hydrolase_dom"/>
</dbReference>
<evidence type="ECO:0000256" key="3">
    <source>
        <dbReference type="RuleBase" id="RU003476"/>
    </source>
</evidence>
<feature type="domain" description="Nudix hydrolase" evidence="4">
    <location>
        <begin position="10"/>
        <end position="140"/>
    </location>
</feature>
<dbReference type="PANTHER" id="PTHR43736:SF1">
    <property type="entry name" value="DIHYDRONEOPTERIN TRIPHOSPHATE DIPHOSPHATASE"/>
    <property type="match status" value="1"/>
</dbReference>
<dbReference type="AlphaFoldDB" id="A0A926P240"/>
<gene>
    <name evidence="5" type="ORF">HK439_15300</name>
</gene>